<keyword evidence="1" id="KW-1133">Transmembrane helix</keyword>
<keyword evidence="1" id="KW-0472">Membrane</keyword>
<protein>
    <submittedName>
        <fullName evidence="3">Uncharacterized protein</fullName>
    </submittedName>
</protein>
<organism evidence="2 3">
    <name type="scientific">Romanomermis culicivorax</name>
    <name type="common">Nematode worm</name>
    <dbReference type="NCBI Taxonomy" id="13658"/>
    <lineage>
        <taxon>Eukaryota</taxon>
        <taxon>Metazoa</taxon>
        <taxon>Ecdysozoa</taxon>
        <taxon>Nematoda</taxon>
        <taxon>Enoplea</taxon>
        <taxon>Dorylaimia</taxon>
        <taxon>Mermithida</taxon>
        <taxon>Mermithoidea</taxon>
        <taxon>Mermithidae</taxon>
        <taxon>Romanomermis</taxon>
    </lineage>
</organism>
<evidence type="ECO:0000256" key="1">
    <source>
        <dbReference type="SAM" id="Phobius"/>
    </source>
</evidence>
<dbReference type="WBParaSite" id="nRc.2.0.1.t06839-RA">
    <property type="protein sequence ID" value="nRc.2.0.1.t06839-RA"/>
    <property type="gene ID" value="nRc.2.0.1.g06839"/>
</dbReference>
<reference evidence="3" key="1">
    <citation type="submission" date="2022-11" db="UniProtKB">
        <authorList>
            <consortium name="WormBaseParasite"/>
        </authorList>
    </citation>
    <scope>IDENTIFICATION</scope>
</reference>
<sequence length="73" mass="8557">MAAKRYYGKWYLVATSVTAVGCIWGVCYNEEQERRRRRRVVEGELSKQQAENLARLEYQRQLAAALMNESKKT</sequence>
<evidence type="ECO:0000313" key="3">
    <source>
        <dbReference type="WBParaSite" id="nRc.2.0.1.t06839-RA"/>
    </source>
</evidence>
<dbReference type="AlphaFoldDB" id="A0A915HY71"/>
<evidence type="ECO:0000313" key="2">
    <source>
        <dbReference type="Proteomes" id="UP000887565"/>
    </source>
</evidence>
<keyword evidence="1" id="KW-0812">Transmembrane</keyword>
<name>A0A915HY71_ROMCU</name>
<keyword evidence="2" id="KW-1185">Reference proteome</keyword>
<dbReference type="Proteomes" id="UP000887565">
    <property type="component" value="Unplaced"/>
</dbReference>
<accession>A0A915HY71</accession>
<proteinExistence type="predicted"/>
<feature type="transmembrane region" description="Helical" evidence="1">
    <location>
        <begin position="6"/>
        <end position="28"/>
    </location>
</feature>
<dbReference type="PROSITE" id="PS51257">
    <property type="entry name" value="PROKAR_LIPOPROTEIN"/>
    <property type="match status" value="1"/>
</dbReference>